<accession>A0A2P2IKF8</accession>
<proteinExistence type="predicted"/>
<organism evidence="1">
    <name type="scientific">Rhizophora mucronata</name>
    <name type="common">Asiatic mangrove</name>
    <dbReference type="NCBI Taxonomy" id="61149"/>
    <lineage>
        <taxon>Eukaryota</taxon>
        <taxon>Viridiplantae</taxon>
        <taxon>Streptophyta</taxon>
        <taxon>Embryophyta</taxon>
        <taxon>Tracheophyta</taxon>
        <taxon>Spermatophyta</taxon>
        <taxon>Magnoliopsida</taxon>
        <taxon>eudicotyledons</taxon>
        <taxon>Gunneridae</taxon>
        <taxon>Pentapetalae</taxon>
        <taxon>rosids</taxon>
        <taxon>fabids</taxon>
        <taxon>Malpighiales</taxon>
        <taxon>Rhizophoraceae</taxon>
        <taxon>Rhizophora</taxon>
    </lineage>
</organism>
<dbReference type="EMBL" id="GGEC01001190">
    <property type="protein sequence ID" value="MBW81673.1"/>
    <property type="molecule type" value="Transcribed_RNA"/>
</dbReference>
<sequence>MNKASYFLVKLLRLFKR</sequence>
<dbReference type="AlphaFoldDB" id="A0A2P2IKF8"/>
<reference evidence="1" key="1">
    <citation type="submission" date="2018-02" db="EMBL/GenBank/DDBJ databases">
        <title>Rhizophora mucronata_Transcriptome.</title>
        <authorList>
            <person name="Meera S.P."/>
            <person name="Sreeshan A."/>
            <person name="Augustine A."/>
        </authorList>
    </citation>
    <scope>NUCLEOTIDE SEQUENCE</scope>
    <source>
        <tissue evidence="1">Leaf</tissue>
    </source>
</reference>
<protein>
    <submittedName>
        <fullName evidence="1">Uncharacterized protein</fullName>
    </submittedName>
</protein>
<evidence type="ECO:0000313" key="1">
    <source>
        <dbReference type="EMBL" id="MBW81673.1"/>
    </source>
</evidence>
<name>A0A2P2IKF8_RHIMU</name>